<protein>
    <submittedName>
        <fullName evidence="2">Uncharacterized protein</fullName>
    </submittedName>
</protein>
<dbReference type="Proteomes" id="UP000017836">
    <property type="component" value="Unassembled WGS sequence"/>
</dbReference>
<gene>
    <name evidence="2" type="ORF">AMTR_s00027p00212350</name>
</gene>
<reference evidence="3" key="1">
    <citation type="journal article" date="2013" name="Science">
        <title>The Amborella genome and the evolution of flowering plants.</title>
        <authorList>
            <consortium name="Amborella Genome Project"/>
        </authorList>
    </citation>
    <scope>NUCLEOTIDE SEQUENCE [LARGE SCALE GENOMIC DNA]</scope>
</reference>
<accession>W1PLA2</accession>
<name>W1PLA2_AMBTC</name>
<dbReference type="EMBL" id="KI392798">
    <property type="protein sequence ID" value="ERN10772.1"/>
    <property type="molecule type" value="Genomic_DNA"/>
</dbReference>
<sequence length="69" mass="7920">MSPELSTGLSPTRGVVHDKGAPLKLKEPRKRPGRDTKDWQEKTRSARTKALKKKRLIERRIDKDHTASM</sequence>
<feature type="compositionally biased region" description="Basic and acidic residues" evidence="1">
    <location>
        <begin position="15"/>
        <end position="26"/>
    </location>
</feature>
<evidence type="ECO:0000313" key="2">
    <source>
        <dbReference type="EMBL" id="ERN10772.1"/>
    </source>
</evidence>
<dbReference type="Gramene" id="ERN10772">
    <property type="protein sequence ID" value="ERN10772"/>
    <property type="gene ID" value="AMTR_s00027p00212350"/>
</dbReference>
<feature type="region of interest" description="Disordered" evidence="1">
    <location>
        <begin position="1"/>
        <end position="53"/>
    </location>
</feature>
<dbReference type="HOGENOM" id="CLU_2779227_0_0_1"/>
<keyword evidence="3" id="KW-1185">Reference proteome</keyword>
<evidence type="ECO:0000313" key="3">
    <source>
        <dbReference type="Proteomes" id="UP000017836"/>
    </source>
</evidence>
<feature type="compositionally biased region" description="Basic and acidic residues" evidence="1">
    <location>
        <begin position="33"/>
        <end position="44"/>
    </location>
</feature>
<proteinExistence type="predicted"/>
<evidence type="ECO:0000256" key="1">
    <source>
        <dbReference type="SAM" id="MobiDB-lite"/>
    </source>
</evidence>
<dbReference type="AlphaFoldDB" id="W1PLA2"/>
<organism evidence="2 3">
    <name type="scientific">Amborella trichopoda</name>
    <dbReference type="NCBI Taxonomy" id="13333"/>
    <lineage>
        <taxon>Eukaryota</taxon>
        <taxon>Viridiplantae</taxon>
        <taxon>Streptophyta</taxon>
        <taxon>Embryophyta</taxon>
        <taxon>Tracheophyta</taxon>
        <taxon>Spermatophyta</taxon>
        <taxon>Magnoliopsida</taxon>
        <taxon>Amborellales</taxon>
        <taxon>Amborellaceae</taxon>
        <taxon>Amborella</taxon>
    </lineage>
</organism>
<feature type="compositionally biased region" description="Polar residues" evidence="1">
    <location>
        <begin position="1"/>
        <end position="10"/>
    </location>
</feature>